<dbReference type="Pfam" id="PF01636">
    <property type="entry name" value="APH"/>
    <property type="match status" value="1"/>
</dbReference>
<comment type="caution">
    <text evidence="2">The sequence shown here is derived from an EMBL/GenBank/DDBJ whole genome shotgun (WGS) entry which is preliminary data.</text>
</comment>
<organism evidence="2 3">
    <name type="scientific">Natrialba taiwanensis DSM 12281</name>
    <dbReference type="NCBI Taxonomy" id="1230458"/>
    <lineage>
        <taxon>Archaea</taxon>
        <taxon>Methanobacteriati</taxon>
        <taxon>Methanobacteriota</taxon>
        <taxon>Stenosarchaea group</taxon>
        <taxon>Halobacteria</taxon>
        <taxon>Halobacteriales</taxon>
        <taxon>Natrialbaceae</taxon>
        <taxon>Natrialba</taxon>
    </lineage>
</organism>
<dbReference type="Proteomes" id="UP000011648">
    <property type="component" value="Unassembled WGS sequence"/>
</dbReference>
<dbReference type="CDD" id="cd05154">
    <property type="entry name" value="ACAD10_11_N-like"/>
    <property type="match status" value="1"/>
</dbReference>
<evidence type="ECO:0000313" key="3">
    <source>
        <dbReference type="Proteomes" id="UP000011648"/>
    </source>
</evidence>
<evidence type="ECO:0000259" key="1">
    <source>
        <dbReference type="Pfam" id="PF01636"/>
    </source>
</evidence>
<feature type="domain" description="Aminoglycoside phosphotransferase" evidence="1">
    <location>
        <begin position="34"/>
        <end position="269"/>
    </location>
</feature>
<dbReference type="RefSeq" id="WP_006825527.1">
    <property type="nucleotide sequence ID" value="NZ_AOIL01000029.1"/>
</dbReference>
<dbReference type="AlphaFoldDB" id="M0A1S3"/>
<dbReference type="EMBL" id="AOIL01000029">
    <property type="protein sequence ID" value="ELY92549.1"/>
    <property type="molecule type" value="Genomic_DNA"/>
</dbReference>
<dbReference type="STRING" id="1230458.C484_08807"/>
<dbReference type="InterPro" id="IPR041726">
    <property type="entry name" value="ACAD10_11_N"/>
</dbReference>
<gene>
    <name evidence="2" type="ORF">C484_08807</name>
</gene>
<reference evidence="2 3" key="1">
    <citation type="journal article" date="2014" name="PLoS Genet.">
        <title>Phylogenetically driven sequencing of extremely halophilic archaea reveals strategies for static and dynamic osmo-response.</title>
        <authorList>
            <person name="Becker E.A."/>
            <person name="Seitzer P.M."/>
            <person name="Tritt A."/>
            <person name="Larsen D."/>
            <person name="Krusor M."/>
            <person name="Yao A.I."/>
            <person name="Wu D."/>
            <person name="Madern D."/>
            <person name="Eisen J.A."/>
            <person name="Darling A.E."/>
            <person name="Facciotti M.T."/>
        </authorList>
    </citation>
    <scope>NUCLEOTIDE SEQUENCE [LARGE SCALE GENOMIC DNA]</scope>
    <source>
        <strain evidence="2 3">DSM 12281</strain>
    </source>
</reference>
<dbReference type="InterPro" id="IPR011009">
    <property type="entry name" value="Kinase-like_dom_sf"/>
</dbReference>
<protein>
    <recommendedName>
        <fullName evidence="1">Aminoglycoside phosphotransferase domain-containing protein</fullName>
    </recommendedName>
</protein>
<dbReference type="Gene3D" id="3.30.200.20">
    <property type="entry name" value="Phosphorylase Kinase, domain 1"/>
    <property type="match status" value="1"/>
</dbReference>
<dbReference type="PATRIC" id="fig|1230458.4.peg.1758"/>
<keyword evidence="3" id="KW-1185">Reference proteome</keyword>
<dbReference type="SUPFAM" id="SSF56112">
    <property type="entry name" value="Protein kinase-like (PK-like)"/>
    <property type="match status" value="1"/>
</dbReference>
<dbReference type="InterPro" id="IPR002575">
    <property type="entry name" value="Aminoglycoside_PTrfase"/>
</dbReference>
<dbReference type="OrthoDB" id="350437at2157"/>
<dbReference type="PANTHER" id="PTHR21310:SF40">
    <property type="entry name" value="AMINOGLYCOSIDE PHOSPHOTRANSFERASE DOMAIN-CONTAINING PROTEIN-RELATED"/>
    <property type="match status" value="1"/>
</dbReference>
<proteinExistence type="predicted"/>
<dbReference type="PANTHER" id="PTHR21310">
    <property type="entry name" value="AMINOGLYCOSIDE PHOSPHOTRANSFERASE-RELATED-RELATED"/>
    <property type="match status" value="1"/>
</dbReference>
<dbReference type="InterPro" id="IPR051678">
    <property type="entry name" value="AGP_Transferase"/>
</dbReference>
<accession>M0A1S3</accession>
<evidence type="ECO:0000313" key="2">
    <source>
        <dbReference type="EMBL" id="ELY92549.1"/>
    </source>
</evidence>
<name>M0A1S3_9EURY</name>
<dbReference type="Gene3D" id="3.90.1200.10">
    <property type="match status" value="1"/>
</dbReference>
<sequence>MSGTETAIDAASLEAYLSGESGIDVGETRVLNDGLNLTLEISTANDEQRYVLRRPNKLRRTDLFIGVKREYRVLRALGDTSIPTPEPVLFCDDASVIGNSFFVTTFLEGSTIPLGSDLPERFQNETSRNDVAANLIETLAAIHSLDVAPFEECCNRQSPLNQIDRATARLNETATVTGRELPLLRSVAEWLRQNAPEESKRTVVHGDFRPGNVLFAAGDNPKITGVLDWETAMIGDPLTELGYLLLRWGDENDPTPPLDELEARYSNEDAIQQLRAANENGLAPFTMRPGSPSRRELVTRYEDETGITFENERFYRAHTALMLATVWADLHRHRIEAGNESHWEPHVEYMARIAHSIATGEFEL</sequence>